<organism evidence="2 3">
    <name type="scientific">Piscibacillus salipiscarius</name>
    <dbReference type="NCBI Taxonomy" id="299480"/>
    <lineage>
        <taxon>Bacteria</taxon>
        <taxon>Bacillati</taxon>
        <taxon>Bacillota</taxon>
        <taxon>Bacilli</taxon>
        <taxon>Bacillales</taxon>
        <taxon>Bacillaceae</taxon>
        <taxon>Piscibacillus</taxon>
    </lineage>
</organism>
<sequence>MKLGTILKNSLLLPKKDALFKLNRMNMRDTLVFINLLFLILFLPDAIRFVQNVKDTNGSIPDVVIIQVVFLYPALTIFLTTLIVTALAGISYLIRNSLNRKLAYHQLWKMTSYALTWPIIIFLFIKIFMLNLLFILISIVIFLYLITKMILIYPKRHK</sequence>
<dbReference type="Proteomes" id="UP001597452">
    <property type="component" value="Unassembled WGS sequence"/>
</dbReference>
<feature type="transmembrane region" description="Helical" evidence="1">
    <location>
        <begin position="131"/>
        <end position="153"/>
    </location>
</feature>
<dbReference type="Pfam" id="PF06691">
    <property type="entry name" value="DUF1189"/>
    <property type="match status" value="1"/>
</dbReference>
<keyword evidence="1" id="KW-0812">Transmembrane</keyword>
<keyword evidence="1" id="KW-0472">Membrane</keyword>
<keyword evidence="3" id="KW-1185">Reference proteome</keyword>
<accession>A0ABW5Q7J1</accession>
<dbReference type="RefSeq" id="WP_054753477.1">
    <property type="nucleotide sequence ID" value="NZ_JBHUMZ010000008.1"/>
</dbReference>
<evidence type="ECO:0000313" key="3">
    <source>
        <dbReference type="Proteomes" id="UP001597452"/>
    </source>
</evidence>
<comment type="caution">
    <text evidence="2">The sequence shown here is derived from an EMBL/GenBank/DDBJ whole genome shotgun (WGS) entry which is preliminary data.</text>
</comment>
<feature type="transmembrane region" description="Helical" evidence="1">
    <location>
        <begin position="31"/>
        <end position="50"/>
    </location>
</feature>
<gene>
    <name evidence="2" type="ORF">ACFSW4_01490</name>
</gene>
<dbReference type="EMBL" id="JBHUMZ010000008">
    <property type="protein sequence ID" value="MFD2637542.1"/>
    <property type="molecule type" value="Genomic_DNA"/>
</dbReference>
<keyword evidence="1" id="KW-1133">Transmembrane helix</keyword>
<feature type="transmembrane region" description="Helical" evidence="1">
    <location>
        <begin position="70"/>
        <end position="94"/>
    </location>
</feature>
<dbReference type="InterPro" id="IPR009574">
    <property type="entry name" value="DUF1189"/>
</dbReference>
<evidence type="ECO:0000313" key="2">
    <source>
        <dbReference type="EMBL" id="MFD2637542.1"/>
    </source>
</evidence>
<reference evidence="3" key="1">
    <citation type="journal article" date="2019" name="Int. J. Syst. Evol. Microbiol.">
        <title>The Global Catalogue of Microorganisms (GCM) 10K type strain sequencing project: providing services to taxonomists for standard genome sequencing and annotation.</title>
        <authorList>
            <consortium name="The Broad Institute Genomics Platform"/>
            <consortium name="The Broad Institute Genome Sequencing Center for Infectious Disease"/>
            <person name="Wu L."/>
            <person name="Ma J."/>
        </authorList>
    </citation>
    <scope>NUCLEOTIDE SEQUENCE [LARGE SCALE GENOMIC DNA]</scope>
    <source>
        <strain evidence="3">TISTR 1571</strain>
    </source>
</reference>
<name>A0ABW5Q7J1_9BACI</name>
<feature type="transmembrane region" description="Helical" evidence="1">
    <location>
        <begin position="106"/>
        <end position="125"/>
    </location>
</feature>
<proteinExistence type="predicted"/>
<protein>
    <submittedName>
        <fullName evidence="2">DUF1189 family protein</fullName>
    </submittedName>
</protein>
<evidence type="ECO:0000256" key="1">
    <source>
        <dbReference type="SAM" id="Phobius"/>
    </source>
</evidence>